<keyword evidence="4" id="KW-1185">Reference proteome</keyword>
<evidence type="ECO:0008006" key="5">
    <source>
        <dbReference type="Google" id="ProtNLM"/>
    </source>
</evidence>
<keyword evidence="2" id="KW-0732">Signal</keyword>
<reference evidence="3 4" key="2">
    <citation type="journal article" date="2017" name="Sci. Rep.">
        <title>Ant-infecting Ophiocordyceps genomes reveal a high diversity of potential behavioral manipulation genes and a possible major role for enterotoxins.</title>
        <authorList>
            <person name="de Bekker C."/>
            <person name="Ohm R.A."/>
            <person name="Evans H.C."/>
            <person name="Brachmann A."/>
            <person name="Hughes D.P."/>
        </authorList>
    </citation>
    <scope>NUCLEOTIDE SEQUENCE [LARGE SCALE GENOMIC DNA]</scope>
    <source>
        <strain evidence="3 4">SC16a</strain>
    </source>
</reference>
<name>A0A2A9P6A4_OPHUN</name>
<protein>
    <recommendedName>
        <fullName evidence="5">Secreted protein</fullName>
    </recommendedName>
</protein>
<feature type="signal peptide" evidence="2">
    <location>
        <begin position="1"/>
        <end position="18"/>
    </location>
</feature>
<reference evidence="3 4" key="1">
    <citation type="journal article" date="2015" name="BMC Genomics">
        <title>Gene expression during zombie ant biting behavior reflects the complexity underlying fungal parasitic behavioral manipulation.</title>
        <authorList>
            <person name="de Bekker C."/>
            <person name="Ohm R.A."/>
            <person name="Loreto R.G."/>
            <person name="Sebastian A."/>
            <person name="Albert I."/>
            <person name="Merrow M."/>
            <person name="Brachmann A."/>
            <person name="Hughes D.P."/>
        </authorList>
    </citation>
    <scope>NUCLEOTIDE SEQUENCE [LARGE SCALE GENOMIC DNA]</scope>
    <source>
        <strain evidence="3 4">SC16a</strain>
    </source>
</reference>
<evidence type="ECO:0000256" key="2">
    <source>
        <dbReference type="SAM" id="SignalP"/>
    </source>
</evidence>
<feature type="chain" id="PRO_5012292706" description="Secreted protein" evidence="2">
    <location>
        <begin position="19"/>
        <end position="187"/>
    </location>
</feature>
<dbReference type="Proteomes" id="UP000037136">
    <property type="component" value="Unassembled WGS sequence"/>
</dbReference>
<accession>A0A2A9P6A4</accession>
<dbReference type="EMBL" id="LAZP02000497">
    <property type="protein sequence ID" value="PFH56858.1"/>
    <property type="molecule type" value="Genomic_DNA"/>
</dbReference>
<feature type="compositionally biased region" description="Basic and acidic residues" evidence="1">
    <location>
        <begin position="69"/>
        <end position="85"/>
    </location>
</feature>
<proteinExistence type="predicted"/>
<dbReference type="AlphaFoldDB" id="A0A2A9P6A4"/>
<evidence type="ECO:0000256" key="1">
    <source>
        <dbReference type="SAM" id="MobiDB-lite"/>
    </source>
</evidence>
<feature type="region of interest" description="Disordered" evidence="1">
    <location>
        <begin position="28"/>
        <end position="121"/>
    </location>
</feature>
<feature type="compositionally biased region" description="Basic and acidic residues" evidence="1">
    <location>
        <begin position="50"/>
        <end position="61"/>
    </location>
</feature>
<comment type="caution">
    <text evidence="3">The sequence shown here is derived from an EMBL/GenBank/DDBJ whole genome shotgun (WGS) entry which is preliminary data.</text>
</comment>
<evidence type="ECO:0000313" key="3">
    <source>
        <dbReference type="EMBL" id="PFH56858.1"/>
    </source>
</evidence>
<sequence length="187" mass="19780">MKVQSAAVFFSLFVGILGAPLTDNAQGQTTTQVAQQPNGFAAESATASEARGKGKNGKDVTDSEDESGGGDKKAYGKDKIGKDIIDTENEIGDGDIGNLMQRLNDGTAEANPPAGAYSDPSKDLVKQAIEKAFKDLPNNAFGKESTNKQKITALLKVLGTILKDLHLSPKDIILGLLGLNKKRKESY</sequence>
<gene>
    <name evidence="3" type="ORF">XA68_15853</name>
</gene>
<evidence type="ECO:0000313" key="4">
    <source>
        <dbReference type="Proteomes" id="UP000037136"/>
    </source>
</evidence>
<organism evidence="3 4">
    <name type="scientific">Ophiocordyceps unilateralis</name>
    <name type="common">Zombie-ant fungus</name>
    <name type="synonym">Torrubia unilateralis</name>
    <dbReference type="NCBI Taxonomy" id="268505"/>
    <lineage>
        <taxon>Eukaryota</taxon>
        <taxon>Fungi</taxon>
        <taxon>Dikarya</taxon>
        <taxon>Ascomycota</taxon>
        <taxon>Pezizomycotina</taxon>
        <taxon>Sordariomycetes</taxon>
        <taxon>Hypocreomycetidae</taxon>
        <taxon>Hypocreales</taxon>
        <taxon>Ophiocordycipitaceae</taxon>
        <taxon>Ophiocordyceps</taxon>
    </lineage>
</organism>